<proteinExistence type="predicted"/>
<feature type="transmembrane region" description="Helical" evidence="2">
    <location>
        <begin position="218"/>
        <end position="238"/>
    </location>
</feature>
<evidence type="ECO:0000256" key="1">
    <source>
        <dbReference type="SAM" id="MobiDB-lite"/>
    </source>
</evidence>
<evidence type="ECO:0000256" key="2">
    <source>
        <dbReference type="SAM" id="Phobius"/>
    </source>
</evidence>
<reference evidence="4" key="1">
    <citation type="journal article" date="2006" name="Proc. Natl. Acad. Sci. U.S.A.">
        <title>Genome analysis of the smallest free-living eukaryote Ostreococcus tauri unveils many unique features.</title>
        <authorList>
            <person name="Derelle E."/>
            <person name="Ferraz C."/>
            <person name="Rombauts S."/>
            <person name="Rouze P."/>
            <person name="Worden A.Z."/>
            <person name="Robbens S."/>
            <person name="Partensky F."/>
            <person name="Degroeve S."/>
            <person name="Echeynie S."/>
            <person name="Cooke R."/>
            <person name="Saeys Y."/>
            <person name="Wuyts J."/>
            <person name="Jabbari K."/>
            <person name="Bowler C."/>
            <person name="Panaud O."/>
            <person name="Piegu B."/>
            <person name="Ball S.G."/>
            <person name="Ral J.-P."/>
            <person name="Bouget F.-Y."/>
            <person name="Piganeau G."/>
            <person name="De Baets B."/>
            <person name="Picard A."/>
            <person name="Delseny M."/>
            <person name="Demaille J."/>
            <person name="Van de Peer Y."/>
            <person name="Moreau H."/>
        </authorList>
    </citation>
    <scope>NUCLEOTIDE SEQUENCE [LARGE SCALE GENOMIC DNA]</scope>
    <source>
        <strain evidence="4">OTTH 0595 / CCAP 157/2 / RCC745</strain>
    </source>
</reference>
<keyword evidence="2" id="KW-0812">Transmembrane</keyword>
<name>A0A090M2M0_OSTTA</name>
<feature type="region of interest" description="Disordered" evidence="1">
    <location>
        <begin position="298"/>
        <end position="322"/>
    </location>
</feature>
<dbReference type="RefSeq" id="XP_003074466.2">
    <property type="nucleotide sequence ID" value="XM_003074419.2"/>
</dbReference>
<organism evidence="3 4">
    <name type="scientific">Ostreococcus tauri</name>
    <name type="common">Marine green alga</name>
    <dbReference type="NCBI Taxonomy" id="70448"/>
    <lineage>
        <taxon>Eukaryota</taxon>
        <taxon>Viridiplantae</taxon>
        <taxon>Chlorophyta</taxon>
        <taxon>Mamiellophyceae</taxon>
        <taxon>Mamiellales</taxon>
        <taxon>Bathycoccaceae</taxon>
        <taxon>Ostreococcus</taxon>
    </lineage>
</organism>
<dbReference type="Proteomes" id="UP000009170">
    <property type="component" value="Unassembled WGS sequence"/>
</dbReference>
<keyword evidence="2" id="KW-0472">Membrane</keyword>
<feature type="region of interest" description="Disordered" evidence="1">
    <location>
        <begin position="87"/>
        <end position="106"/>
    </location>
</feature>
<evidence type="ECO:0000313" key="3">
    <source>
        <dbReference type="EMBL" id="CEF96757.1"/>
    </source>
</evidence>
<comment type="caution">
    <text evidence="3">The sequence shown here is derived from an EMBL/GenBank/DDBJ whole genome shotgun (WGS) entry which is preliminary data.</text>
</comment>
<dbReference type="OrthoDB" id="498917at2759"/>
<sequence>MRATTTTTTTTTGVGAHRALAARRAVGGTSVRGIGATMRPVVGRVVTETRAFFNFNSGYAEKNARGVKEFQKAGSKRVYPVYDVQKLSGSRPKAKPKAKPSTAKKNAAAKSGLFSFGTTKPTVKKPLVKKPLVKKPMAKKPMAKKPMVKKPLLSTKPKAKPMMVYNKKPAFKPAVAKTRPVSSSSSRSLEETANLGFIAIIAGSFLLSVAILPGVADVALESIGIAYTLYFTYNYLLFEESRNEFRNTLDQFANGTGIDIPAFFDGVISAVSSVTDKLSEPKSYPKKTVVVPVSTDLVSSDSADDDDKMKKKNKNENKNETN</sequence>
<dbReference type="InParanoid" id="A0A090M2M0"/>
<dbReference type="KEGG" id="ota:OT_ostta01g04140"/>
<dbReference type="EMBL" id="CAID01000001">
    <property type="protein sequence ID" value="CEF96757.1"/>
    <property type="molecule type" value="Genomic_DNA"/>
</dbReference>
<gene>
    <name evidence="3" type="ORF">OT_ostta01g04140</name>
</gene>
<keyword evidence="4" id="KW-1185">Reference proteome</keyword>
<feature type="transmembrane region" description="Helical" evidence="2">
    <location>
        <begin position="193"/>
        <end position="212"/>
    </location>
</feature>
<dbReference type="GeneID" id="9834955"/>
<dbReference type="AlphaFoldDB" id="A0A090M2M0"/>
<protein>
    <submittedName>
        <fullName evidence="3">Cyanobacterial aminoacyl-tRNA synthetase, CAAD domain</fullName>
    </submittedName>
</protein>
<evidence type="ECO:0000313" key="4">
    <source>
        <dbReference type="Proteomes" id="UP000009170"/>
    </source>
</evidence>
<reference evidence="3 4" key="2">
    <citation type="journal article" date="2014" name="BMC Genomics">
        <title>An improved genome of the model marine alga Ostreococcus tauri unfolds by assessing Illumina de novo assemblies.</title>
        <authorList>
            <person name="Blanc-Mathieu R."/>
            <person name="Verhelst B."/>
            <person name="Derelle E."/>
            <person name="Rombauts S."/>
            <person name="Bouget F.Y."/>
            <person name="Carre I."/>
            <person name="Chateau A."/>
            <person name="Eyre-Walker A."/>
            <person name="Grimsley N."/>
            <person name="Moreau H."/>
            <person name="Piegu B."/>
            <person name="Rivals E."/>
            <person name="Schackwitz W."/>
            <person name="Van de Peer Y."/>
            <person name="Piganeau G."/>
        </authorList>
    </citation>
    <scope>NUCLEOTIDE SEQUENCE [LARGE SCALE GENOMIC DNA]</scope>
    <source>
        <strain evidence="4">OTTH 0595 / CCAP 157/2 / RCC745</strain>
    </source>
</reference>
<accession>A0A090M2M0</accession>
<keyword evidence="2" id="KW-1133">Transmembrane helix</keyword>